<evidence type="ECO:0000313" key="3">
    <source>
        <dbReference type="EMBL" id="PWJ78171.1"/>
    </source>
</evidence>
<dbReference type="Gene3D" id="3.30.565.10">
    <property type="entry name" value="Histidine kinase-like ATPase, C-terminal domain"/>
    <property type="match status" value="1"/>
</dbReference>
<feature type="transmembrane region" description="Helical" evidence="1">
    <location>
        <begin position="192"/>
        <end position="214"/>
    </location>
</feature>
<comment type="caution">
    <text evidence="3">The sequence shown here is derived from an EMBL/GenBank/DDBJ whole genome shotgun (WGS) entry which is preliminary data.</text>
</comment>
<feature type="domain" description="Sensor histidine kinase NatK-like C-terminal" evidence="2">
    <location>
        <begin position="523"/>
        <end position="620"/>
    </location>
</feature>
<dbReference type="PANTHER" id="PTHR40448">
    <property type="entry name" value="TWO-COMPONENT SENSOR HISTIDINE KINASE"/>
    <property type="match status" value="1"/>
</dbReference>
<dbReference type="Proteomes" id="UP000245412">
    <property type="component" value="Unassembled WGS sequence"/>
</dbReference>
<feature type="transmembrane region" description="Helical" evidence="1">
    <location>
        <begin position="251"/>
        <end position="272"/>
    </location>
</feature>
<evidence type="ECO:0000313" key="4">
    <source>
        <dbReference type="Proteomes" id="UP000245412"/>
    </source>
</evidence>
<dbReference type="SUPFAM" id="SSF55874">
    <property type="entry name" value="ATPase domain of HSP90 chaperone/DNA topoisomerase II/histidine kinase"/>
    <property type="match status" value="1"/>
</dbReference>
<keyword evidence="1" id="KW-0472">Membrane</keyword>
<dbReference type="Pfam" id="PF14501">
    <property type="entry name" value="HATPase_c_5"/>
    <property type="match status" value="1"/>
</dbReference>
<dbReference type="PANTHER" id="PTHR40448:SF1">
    <property type="entry name" value="TWO-COMPONENT SENSOR HISTIDINE KINASE"/>
    <property type="match status" value="1"/>
</dbReference>
<feature type="transmembrane region" description="Helical" evidence="1">
    <location>
        <begin position="311"/>
        <end position="330"/>
    </location>
</feature>
<feature type="transmembrane region" description="Helical" evidence="1">
    <location>
        <begin position="281"/>
        <end position="299"/>
    </location>
</feature>
<accession>A0AB73T8V7</accession>
<gene>
    <name evidence="3" type="ORF">C7383_102307</name>
</gene>
<keyword evidence="4" id="KW-1185">Reference proteome</keyword>
<organism evidence="3 4">
    <name type="scientific">Murimonas intestini</name>
    <dbReference type="NCBI Taxonomy" id="1337051"/>
    <lineage>
        <taxon>Bacteria</taxon>
        <taxon>Bacillati</taxon>
        <taxon>Bacillota</taxon>
        <taxon>Clostridia</taxon>
        <taxon>Lachnospirales</taxon>
        <taxon>Lachnospiraceae</taxon>
        <taxon>Murimonas</taxon>
    </lineage>
</organism>
<feature type="transmembrane region" description="Helical" evidence="1">
    <location>
        <begin position="12"/>
        <end position="31"/>
    </location>
</feature>
<dbReference type="InterPro" id="IPR032834">
    <property type="entry name" value="NatK-like_C"/>
</dbReference>
<dbReference type="RefSeq" id="WP_109625104.1">
    <property type="nucleotide sequence ID" value="NZ_JANKBI010000005.1"/>
</dbReference>
<sequence length="630" mass="70579">MKTIKPKWNMGLLPLYAVIILLAASFLYSYMYTDAERLFLTPVFTDNNGWEIYRLEDGVKKNITVEELSENSGETIYLSRTLDQELEDGGYTILELDGMAWQESVFLDGALLYTANPALDNRIGHVEFSEEYQGIQGMGEYVRLSLPPGYGGKTLTIAAAANTAIKEHSTPMIRLSSEAVQTQLLVSDANRISIPAAVCMTAAVLLLGLFFYNLYYDRKSFSILLLTLAALIQALRILLDFEFRFSSHFALDFITSELLVPLAYGLPLLYLLTQMKRWKKWYAPFLLIPLVLSVGLHIMGRIPVFTAVSSYSYDAVLYIPLLALGVFVVLEWKDRNTVYRLFTPAFLAVTAVILLDALGCAMAGKASILTSILRMPGYFLYEAFLYSGGILLFLAGGISFLLTVKKAADTQSALSVMTARNELVKENIRSIQESSTEISAMRHDMLRHLHAMLDLSQQGENKRLESYLKELAEETEDILPLQVCQHPLVNALVTRSLASAKRERIQMEYHVEVPADLPVTDSDLCILVMNMLDNAIEAVSSLSEEKKRTIELTMHVRGRYLFIETINYCERAVLVDAETGLFISMKGPGHGYGMKAMSEIAKKYKSILQVRQEGDTVMVRTALLIPGEKE</sequence>
<evidence type="ECO:0000256" key="1">
    <source>
        <dbReference type="SAM" id="Phobius"/>
    </source>
</evidence>
<dbReference type="EMBL" id="QGGY01000002">
    <property type="protein sequence ID" value="PWJ78171.1"/>
    <property type="molecule type" value="Genomic_DNA"/>
</dbReference>
<feature type="transmembrane region" description="Helical" evidence="1">
    <location>
        <begin position="384"/>
        <end position="404"/>
    </location>
</feature>
<proteinExistence type="predicted"/>
<protein>
    <submittedName>
        <fullName evidence="3">GHKL domain-containing protein</fullName>
    </submittedName>
</protein>
<dbReference type="AlphaFoldDB" id="A0AB73T8V7"/>
<keyword evidence="1" id="KW-0812">Transmembrane</keyword>
<feature type="transmembrane region" description="Helical" evidence="1">
    <location>
        <begin position="221"/>
        <end position="239"/>
    </location>
</feature>
<dbReference type="InterPro" id="IPR036890">
    <property type="entry name" value="HATPase_C_sf"/>
</dbReference>
<name>A0AB73T8V7_9FIRM</name>
<dbReference type="GO" id="GO:0042802">
    <property type="term" value="F:identical protein binding"/>
    <property type="evidence" value="ECO:0007669"/>
    <property type="project" value="TreeGrafter"/>
</dbReference>
<feature type="transmembrane region" description="Helical" evidence="1">
    <location>
        <begin position="342"/>
        <end position="364"/>
    </location>
</feature>
<reference evidence="3 4" key="1">
    <citation type="submission" date="2018-05" db="EMBL/GenBank/DDBJ databases">
        <authorList>
            <person name="Goeker M."/>
            <person name="Huntemann M."/>
            <person name="Clum A."/>
            <person name="Pillay M."/>
            <person name="Palaniappan K."/>
            <person name="Varghese N."/>
            <person name="Mikhailova N."/>
            <person name="Stamatis D."/>
            <person name="Reddy T."/>
            <person name="Daum C."/>
            <person name="Shapiro N."/>
            <person name="Ivanova N."/>
            <person name="Kyrpides N."/>
            <person name="Woyke T."/>
        </authorList>
    </citation>
    <scope>NUCLEOTIDE SEQUENCE [LARGE SCALE GENOMIC DNA]</scope>
    <source>
        <strain evidence="3 4">DSM 26524</strain>
    </source>
</reference>
<evidence type="ECO:0000259" key="2">
    <source>
        <dbReference type="Pfam" id="PF14501"/>
    </source>
</evidence>
<keyword evidence="1" id="KW-1133">Transmembrane helix</keyword>